<dbReference type="Pfam" id="PF22934">
    <property type="entry name" value="SPRTN_ZBD"/>
    <property type="match status" value="1"/>
</dbReference>
<feature type="compositionally biased region" description="Basic and acidic residues" evidence="16">
    <location>
        <begin position="521"/>
        <end position="543"/>
    </location>
</feature>
<dbReference type="GO" id="GO:0005634">
    <property type="term" value="C:nucleus"/>
    <property type="evidence" value="ECO:0007669"/>
    <property type="project" value="UniProtKB-SubCell"/>
</dbReference>
<evidence type="ECO:0000313" key="18">
    <source>
        <dbReference type="EMBL" id="GFO16939.1"/>
    </source>
</evidence>
<keyword evidence="19" id="KW-1185">Reference proteome</keyword>
<keyword evidence="9" id="KW-0378">Hydrolase</keyword>
<keyword evidence="8 15" id="KW-0863">Zinc-finger</keyword>
<dbReference type="PANTHER" id="PTHR21220">
    <property type="entry name" value="DNA-DEPENDENT METALLOPROTEASE SPRTN"/>
    <property type="match status" value="1"/>
</dbReference>
<keyword evidence="6" id="KW-0479">Metal-binding</keyword>
<keyword evidence="12 15" id="KW-0234">DNA repair</keyword>
<comment type="caution">
    <text evidence="18">The sequence shown here is derived from an EMBL/GenBank/DDBJ whole genome shotgun (WGS) entry which is preliminary data.</text>
</comment>
<feature type="region of interest" description="Disordered" evidence="16">
    <location>
        <begin position="521"/>
        <end position="693"/>
    </location>
</feature>
<feature type="region of interest" description="Disordered" evidence="16">
    <location>
        <begin position="290"/>
        <end position="321"/>
    </location>
</feature>
<feature type="compositionally biased region" description="Low complexity" evidence="16">
    <location>
        <begin position="624"/>
        <end position="636"/>
    </location>
</feature>
<evidence type="ECO:0000256" key="3">
    <source>
        <dbReference type="ARBA" id="ARBA00010724"/>
    </source>
</evidence>
<feature type="domain" description="UBZ4-type" evidence="17">
    <location>
        <begin position="775"/>
        <end position="799"/>
    </location>
</feature>
<comment type="subcellular location">
    <subcellularLocation>
        <location evidence="2">Chromosome</location>
    </subcellularLocation>
    <subcellularLocation>
        <location evidence="1">Nucleus</location>
    </subcellularLocation>
</comment>
<keyword evidence="10" id="KW-0862">Zinc</keyword>
<feature type="compositionally biased region" description="Basic residues" evidence="16">
    <location>
        <begin position="555"/>
        <end position="569"/>
    </location>
</feature>
<dbReference type="GO" id="GO:0031593">
    <property type="term" value="F:polyubiquitin modification-dependent protein binding"/>
    <property type="evidence" value="ECO:0007669"/>
    <property type="project" value="TreeGrafter"/>
</dbReference>
<feature type="compositionally biased region" description="Polar residues" evidence="16">
    <location>
        <begin position="29"/>
        <end position="39"/>
    </location>
</feature>
<evidence type="ECO:0000256" key="15">
    <source>
        <dbReference type="PROSITE-ProRule" id="PRU01256"/>
    </source>
</evidence>
<dbReference type="SMART" id="SM00734">
    <property type="entry name" value="ZnF_Rad18"/>
    <property type="match status" value="1"/>
</dbReference>
<dbReference type="InterPro" id="IPR006640">
    <property type="entry name" value="SprT-like_domain"/>
</dbReference>
<feature type="region of interest" description="Disordered" evidence="16">
    <location>
        <begin position="24"/>
        <end position="57"/>
    </location>
</feature>
<feature type="region of interest" description="Disordered" evidence="16">
    <location>
        <begin position="253"/>
        <end position="277"/>
    </location>
</feature>
<feature type="compositionally biased region" description="Low complexity" evidence="16">
    <location>
        <begin position="379"/>
        <end position="407"/>
    </location>
</feature>
<evidence type="ECO:0000256" key="8">
    <source>
        <dbReference type="ARBA" id="ARBA00022771"/>
    </source>
</evidence>
<feature type="compositionally biased region" description="Basic and acidic residues" evidence="16">
    <location>
        <begin position="444"/>
        <end position="467"/>
    </location>
</feature>
<dbReference type="GO" id="GO:0006508">
    <property type="term" value="P:proteolysis"/>
    <property type="evidence" value="ECO:0007669"/>
    <property type="project" value="UniProtKB-KW"/>
</dbReference>
<reference evidence="18 19" key="1">
    <citation type="journal article" date="2021" name="Elife">
        <title>Chloroplast acquisition without the gene transfer in kleptoplastic sea slugs, Plakobranchus ocellatus.</title>
        <authorList>
            <person name="Maeda T."/>
            <person name="Takahashi S."/>
            <person name="Yoshida T."/>
            <person name="Shimamura S."/>
            <person name="Takaki Y."/>
            <person name="Nagai Y."/>
            <person name="Toyoda A."/>
            <person name="Suzuki Y."/>
            <person name="Arimoto A."/>
            <person name="Ishii H."/>
            <person name="Satoh N."/>
            <person name="Nishiyama T."/>
            <person name="Hasebe M."/>
            <person name="Maruyama T."/>
            <person name="Minagawa J."/>
            <person name="Obokata J."/>
            <person name="Shigenobu S."/>
        </authorList>
    </citation>
    <scope>NUCLEOTIDE SEQUENCE [LARGE SCALE GENOMIC DNA]</scope>
</reference>
<feature type="compositionally biased region" description="Basic and acidic residues" evidence="16">
    <location>
        <begin position="311"/>
        <end position="321"/>
    </location>
</feature>
<name>A0AAV4B9Y1_9GAST</name>
<evidence type="ECO:0000256" key="12">
    <source>
        <dbReference type="ARBA" id="ARBA00023204"/>
    </source>
</evidence>
<dbReference type="AlphaFoldDB" id="A0AAV4B9Y1"/>
<dbReference type="InterPro" id="IPR006642">
    <property type="entry name" value="Rad18_UBZ4"/>
</dbReference>
<dbReference type="GO" id="GO:0004222">
    <property type="term" value="F:metalloendopeptidase activity"/>
    <property type="evidence" value="ECO:0007669"/>
    <property type="project" value="InterPro"/>
</dbReference>
<dbReference type="GO" id="GO:0003697">
    <property type="term" value="F:single-stranded DNA binding"/>
    <property type="evidence" value="ECO:0007669"/>
    <property type="project" value="InterPro"/>
</dbReference>
<evidence type="ECO:0000256" key="4">
    <source>
        <dbReference type="ARBA" id="ARBA00022454"/>
    </source>
</evidence>
<keyword evidence="4" id="KW-0158">Chromosome</keyword>
<sequence>MLASFGFDDTDLARRLQEEYDREAAAQLAAQTDSDSPFLSTEDESISSAGNRSGFSSSRSPLILGISPVDPSLEVSDPNPDIRELFLQFNDQFFWGRLSGIEVKWSPRMTLCAGLCVYEGHGGLCSVRLSLPLLKLRPRKDLVETLLHEMIHAYLFVTDNEKDHDDHGPNFKKHMYRINKDTGANISIYHTFHDEVASYQQHWWKCDGPCQKRPPYYGMVKRAMNRAPSHRDPWFNDHQRTCGGTFIKIKEPEGYGQKKTGKGKAGEKLDKGPGNTTDIRTFVGKGVILGSSSNEGKSSATNDITGGSGTRKGEANTRTDKGLAVITNGVLTHRKTTGLLDKNRDLSKPPGKTSSPLFSSVSSTSASWTSKAGGPATNSKPSSGSFFKGSVSGTSKGSSSIGSFSGHSSRKNVSKGKGNFNDNITLLELFKQRQARSKGISNSNERKSVMNDRREDESCIERKSNQEKEVREVEQCSDKKGLLSNDMRQMKRESGEGFCNNDDDDFVVDLTGSNDIDYDEKTNTPTVKKDNHPVFYPKKDSRTRWKNIFPSMSGKKNKDKSKGSLKSRFPKNFVSVCEGGDYGNARLKTGEKKSRDEKQRRKYILDELDSNDDLWDEGKPSGTSSENGDNGNMNDSSDQDKSESENAHTSSDNEPKHEDLKFTTKPIVSEHDKTFETTMAGPSSSQAHGHVLGTGETGLSFLAQVRRKLRDEQKRKQSDSESGSSHERHSPNVTVKGASSKRSSDAAFGHRDDLPTAKRHNAEQAGDSGEPANGKVACPVCTQLVLEADINDHLDRCLL</sequence>
<keyword evidence="5" id="KW-0645">Protease</keyword>
<evidence type="ECO:0000256" key="9">
    <source>
        <dbReference type="ARBA" id="ARBA00022801"/>
    </source>
</evidence>
<feature type="region of interest" description="Disordered" evidence="16">
    <location>
        <begin position="708"/>
        <end position="774"/>
    </location>
</feature>
<protein>
    <recommendedName>
        <fullName evidence="14">Protein with SprT-like domain at the N terminus</fullName>
    </recommendedName>
</protein>
<dbReference type="FunFam" id="3.30.160.60:FF:000331">
    <property type="entry name" value="E3 ubiquitin-protein ligase RAD18"/>
    <property type="match status" value="1"/>
</dbReference>
<feature type="compositionally biased region" description="Low complexity" evidence="16">
    <location>
        <begin position="46"/>
        <end position="57"/>
    </location>
</feature>
<accession>A0AAV4B9Y1</accession>
<feature type="compositionally biased region" description="Polar residues" evidence="16">
    <location>
        <begin position="676"/>
        <end position="687"/>
    </location>
</feature>
<dbReference type="PROSITE" id="PS51908">
    <property type="entry name" value="ZF_UBZ4"/>
    <property type="match status" value="1"/>
</dbReference>
<dbReference type="SMART" id="SM00731">
    <property type="entry name" value="SprT"/>
    <property type="match status" value="1"/>
</dbReference>
<feature type="compositionally biased region" description="Basic and acidic residues" evidence="16">
    <location>
        <begin position="709"/>
        <end position="730"/>
    </location>
</feature>
<evidence type="ECO:0000256" key="14">
    <source>
        <dbReference type="ARBA" id="ARBA00030396"/>
    </source>
</evidence>
<evidence type="ECO:0000256" key="6">
    <source>
        <dbReference type="ARBA" id="ARBA00022723"/>
    </source>
</evidence>
<feature type="compositionally biased region" description="Basic and acidic residues" evidence="16">
    <location>
        <begin position="588"/>
        <end position="605"/>
    </location>
</feature>
<dbReference type="PANTHER" id="PTHR21220:SF0">
    <property type="entry name" value="DNA-DEPENDENT METALLOPROTEASE SPRTN"/>
    <property type="match status" value="1"/>
</dbReference>
<evidence type="ECO:0000256" key="11">
    <source>
        <dbReference type="ARBA" id="ARBA00023049"/>
    </source>
</evidence>
<keyword evidence="7 15" id="KW-0227">DNA damage</keyword>
<evidence type="ECO:0000259" key="17">
    <source>
        <dbReference type="PROSITE" id="PS51908"/>
    </source>
</evidence>
<dbReference type="InterPro" id="IPR044245">
    <property type="entry name" value="Spartan"/>
</dbReference>
<gene>
    <name evidence="18" type="ORF">PoB_004344400</name>
</gene>
<comment type="similarity">
    <text evidence="3">Belongs to the Spartan family.</text>
</comment>
<evidence type="ECO:0000256" key="16">
    <source>
        <dbReference type="SAM" id="MobiDB-lite"/>
    </source>
</evidence>
<evidence type="ECO:0000256" key="5">
    <source>
        <dbReference type="ARBA" id="ARBA00022670"/>
    </source>
</evidence>
<evidence type="ECO:0000256" key="1">
    <source>
        <dbReference type="ARBA" id="ARBA00004123"/>
    </source>
</evidence>
<evidence type="ECO:0000256" key="7">
    <source>
        <dbReference type="ARBA" id="ARBA00022763"/>
    </source>
</evidence>
<feature type="compositionally biased region" description="Low complexity" evidence="16">
    <location>
        <begin position="353"/>
        <end position="370"/>
    </location>
</feature>
<dbReference type="Pfam" id="PF10263">
    <property type="entry name" value="SprT-like"/>
    <property type="match status" value="1"/>
</dbReference>
<dbReference type="InterPro" id="IPR055220">
    <property type="entry name" value="SPRTN_ZBD"/>
</dbReference>
<feature type="region of interest" description="Disordered" evidence="16">
    <location>
        <begin position="336"/>
        <end position="418"/>
    </location>
</feature>
<dbReference type="Gene3D" id="3.30.160.60">
    <property type="entry name" value="Classic Zinc Finger"/>
    <property type="match status" value="1"/>
</dbReference>
<feature type="compositionally biased region" description="Basic and acidic residues" evidence="16">
    <location>
        <begin position="638"/>
        <end position="675"/>
    </location>
</feature>
<dbReference type="GO" id="GO:0005694">
    <property type="term" value="C:chromosome"/>
    <property type="evidence" value="ECO:0007669"/>
    <property type="project" value="UniProtKB-SubCell"/>
</dbReference>
<feature type="compositionally biased region" description="Acidic residues" evidence="16">
    <location>
        <begin position="606"/>
        <end position="615"/>
    </location>
</feature>
<keyword evidence="13" id="KW-0539">Nucleus</keyword>
<feature type="region of interest" description="Disordered" evidence="16">
    <location>
        <begin position="434"/>
        <end position="467"/>
    </location>
</feature>
<evidence type="ECO:0000256" key="10">
    <source>
        <dbReference type="ARBA" id="ARBA00022833"/>
    </source>
</evidence>
<proteinExistence type="inferred from homology"/>
<feature type="compositionally biased region" description="Basic and acidic residues" evidence="16">
    <location>
        <begin position="742"/>
        <end position="762"/>
    </location>
</feature>
<keyword evidence="11" id="KW-0482">Metalloprotease</keyword>
<dbReference type="Proteomes" id="UP000735302">
    <property type="component" value="Unassembled WGS sequence"/>
</dbReference>
<dbReference type="EMBL" id="BLXT01004727">
    <property type="protein sequence ID" value="GFO16939.1"/>
    <property type="molecule type" value="Genomic_DNA"/>
</dbReference>
<evidence type="ECO:0000256" key="2">
    <source>
        <dbReference type="ARBA" id="ARBA00004286"/>
    </source>
</evidence>
<dbReference type="GO" id="GO:0008270">
    <property type="term" value="F:zinc ion binding"/>
    <property type="evidence" value="ECO:0007669"/>
    <property type="project" value="UniProtKB-KW"/>
</dbReference>
<organism evidence="18 19">
    <name type="scientific">Plakobranchus ocellatus</name>
    <dbReference type="NCBI Taxonomy" id="259542"/>
    <lineage>
        <taxon>Eukaryota</taxon>
        <taxon>Metazoa</taxon>
        <taxon>Spiralia</taxon>
        <taxon>Lophotrochozoa</taxon>
        <taxon>Mollusca</taxon>
        <taxon>Gastropoda</taxon>
        <taxon>Heterobranchia</taxon>
        <taxon>Euthyneura</taxon>
        <taxon>Panpulmonata</taxon>
        <taxon>Sacoglossa</taxon>
        <taxon>Placobranchoidea</taxon>
        <taxon>Plakobranchidae</taxon>
        <taxon>Plakobranchus</taxon>
    </lineage>
</organism>
<feature type="compositionally biased region" description="Polar residues" evidence="16">
    <location>
        <begin position="290"/>
        <end position="305"/>
    </location>
</feature>
<evidence type="ECO:0000256" key="13">
    <source>
        <dbReference type="ARBA" id="ARBA00023242"/>
    </source>
</evidence>
<evidence type="ECO:0000313" key="19">
    <source>
        <dbReference type="Proteomes" id="UP000735302"/>
    </source>
</evidence>
<dbReference type="GO" id="GO:0006281">
    <property type="term" value="P:DNA repair"/>
    <property type="evidence" value="ECO:0007669"/>
    <property type="project" value="UniProtKB-KW"/>
</dbReference>